<proteinExistence type="predicted"/>
<protein>
    <submittedName>
        <fullName evidence="1">Uncharacterized protein</fullName>
    </submittedName>
</protein>
<name>A0A2I1GTQ9_9GLOM</name>
<organism evidence="1 2">
    <name type="scientific">Rhizophagus irregularis</name>
    <dbReference type="NCBI Taxonomy" id="588596"/>
    <lineage>
        <taxon>Eukaryota</taxon>
        <taxon>Fungi</taxon>
        <taxon>Fungi incertae sedis</taxon>
        <taxon>Mucoromycota</taxon>
        <taxon>Glomeromycotina</taxon>
        <taxon>Glomeromycetes</taxon>
        <taxon>Glomerales</taxon>
        <taxon>Glomeraceae</taxon>
        <taxon>Rhizophagus</taxon>
    </lineage>
</organism>
<dbReference type="AlphaFoldDB" id="A0A2I1GTQ9"/>
<keyword evidence="2" id="KW-1185">Reference proteome</keyword>
<accession>A0A2I1GTQ9</accession>
<dbReference type="EMBL" id="LLXI01000816">
    <property type="protein sequence ID" value="PKY50038.1"/>
    <property type="molecule type" value="Genomic_DNA"/>
</dbReference>
<evidence type="ECO:0000313" key="2">
    <source>
        <dbReference type="Proteomes" id="UP000234323"/>
    </source>
</evidence>
<comment type="caution">
    <text evidence="1">The sequence shown here is derived from an EMBL/GenBank/DDBJ whole genome shotgun (WGS) entry which is preliminary data.</text>
</comment>
<dbReference type="Proteomes" id="UP000234323">
    <property type="component" value="Unassembled WGS sequence"/>
</dbReference>
<evidence type="ECO:0000313" key="1">
    <source>
        <dbReference type="EMBL" id="PKY50038.1"/>
    </source>
</evidence>
<sequence>MEIDPNLLIKHRTVRPNIQMNACYNANIYQKESICVDDNLMDLTVTRVDAKEQINGRKRKITEIIEFQIFERRNDEETDKLLSYLEEHYEKL</sequence>
<reference evidence="1 2" key="1">
    <citation type="submission" date="2015-10" db="EMBL/GenBank/DDBJ databases">
        <title>Genome analyses suggest a sexual origin of heterokaryosis in a supposedly ancient asexual fungus.</title>
        <authorList>
            <person name="Ropars J."/>
            <person name="Sedzielewska K."/>
            <person name="Noel J."/>
            <person name="Charron P."/>
            <person name="Farinelli L."/>
            <person name="Marton T."/>
            <person name="Kruger M."/>
            <person name="Pelin A."/>
            <person name="Brachmann A."/>
            <person name="Corradi N."/>
        </authorList>
    </citation>
    <scope>NUCLEOTIDE SEQUENCE [LARGE SCALE GENOMIC DNA]</scope>
    <source>
        <strain evidence="1 2">A4</strain>
    </source>
</reference>
<gene>
    <name evidence="1" type="ORF">RhiirA4_466280</name>
</gene>